<dbReference type="EMBL" id="BK015971">
    <property type="protein sequence ID" value="DAF87885.1"/>
    <property type="molecule type" value="Genomic_DNA"/>
</dbReference>
<protein>
    <submittedName>
        <fullName evidence="1">Uncharacterized protein</fullName>
    </submittedName>
</protein>
<reference evidence="1" key="1">
    <citation type="journal article" date="2021" name="Proc. Natl. Acad. Sci. U.S.A.">
        <title>A Catalog of Tens of Thousands of Viruses from Human Metagenomes Reveals Hidden Associations with Chronic Diseases.</title>
        <authorList>
            <person name="Tisza M.J."/>
            <person name="Buck C.B."/>
        </authorList>
    </citation>
    <scope>NUCLEOTIDE SEQUENCE</scope>
    <source>
        <strain evidence="1">CtRon5</strain>
    </source>
</reference>
<name>A0A8S5U0A1_9CAUD</name>
<evidence type="ECO:0000313" key="1">
    <source>
        <dbReference type="EMBL" id="DAF87885.1"/>
    </source>
</evidence>
<organism evidence="1">
    <name type="scientific">Siphoviridae sp. ctRon5</name>
    <dbReference type="NCBI Taxonomy" id="2825505"/>
    <lineage>
        <taxon>Viruses</taxon>
        <taxon>Duplodnaviria</taxon>
        <taxon>Heunggongvirae</taxon>
        <taxon>Uroviricota</taxon>
        <taxon>Caudoviricetes</taxon>
    </lineage>
</organism>
<accession>A0A8S5U0A1</accession>
<proteinExistence type="predicted"/>
<sequence length="29" mass="3397">MRKQPFSDIIRKVVETFSATNRDLMNIGE</sequence>